<organism evidence="1 2">
    <name type="scientific">Lactococcus lactis</name>
    <dbReference type="NCBI Taxonomy" id="1358"/>
    <lineage>
        <taxon>Bacteria</taxon>
        <taxon>Bacillati</taxon>
        <taxon>Bacillota</taxon>
        <taxon>Bacilli</taxon>
        <taxon>Lactobacillales</taxon>
        <taxon>Streptococcaceae</taxon>
        <taxon>Lactococcus</taxon>
    </lineage>
</organism>
<evidence type="ECO:0000313" key="1">
    <source>
        <dbReference type="EMBL" id="NEX54253.1"/>
    </source>
</evidence>
<dbReference type="Proteomes" id="UP000477402">
    <property type="component" value="Unassembled WGS sequence"/>
</dbReference>
<evidence type="ECO:0000313" key="2">
    <source>
        <dbReference type="Proteomes" id="UP000477402"/>
    </source>
</evidence>
<dbReference type="RefSeq" id="WP_163646826.1">
    <property type="nucleotide sequence ID" value="NZ_RIGB01000017.1"/>
</dbReference>
<reference evidence="1 2" key="1">
    <citation type="submission" date="2019-12" db="EMBL/GenBank/DDBJ databases">
        <title>Draft Genome Sequences of L. lactis strains MS22333, MS22334, MS22336, and MS22337, Isolated from Spontaneous Fermented Camel Milk in Ethiopia.</title>
        <authorList>
            <person name="Bragason E."/>
            <person name="Hansen E.B."/>
            <person name="Guya M.E."/>
            <person name="Berhe T."/>
        </authorList>
    </citation>
    <scope>NUCLEOTIDE SEQUENCE [LARGE SCALE GENOMIC DNA]</scope>
    <source>
        <strain evidence="1 2">MS22336</strain>
    </source>
</reference>
<dbReference type="AlphaFoldDB" id="A0A6B3RXA6"/>
<name>A0A6B3RXA6_9LACT</name>
<comment type="caution">
    <text evidence="1">The sequence shown here is derived from an EMBL/GenBank/DDBJ whole genome shotgun (WGS) entry which is preliminary data.</text>
</comment>
<proteinExistence type="predicted"/>
<protein>
    <submittedName>
        <fullName evidence="1">Uncharacterized protein</fullName>
    </submittedName>
</protein>
<dbReference type="EMBL" id="WWDJ01000003">
    <property type="protein sequence ID" value="NEX54253.1"/>
    <property type="molecule type" value="Genomic_DNA"/>
</dbReference>
<sequence>MIKEQSRKSKFEIEGVTSKIKQEKSLKKEIMSNHHAMVCGQCMKTTNITALVRSEYLKGLAFGTFPVHCEYCGSERTVTLDFSE</sequence>
<accession>A0A6B3RXA6</accession>
<gene>
    <name evidence="1" type="ORF">GTP08_00625</name>
</gene>